<dbReference type="GO" id="GO:0007165">
    <property type="term" value="P:signal transduction"/>
    <property type="evidence" value="ECO:0007669"/>
    <property type="project" value="TreeGrafter"/>
</dbReference>
<dbReference type="EMBL" id="FOXR01000034">
    <property type="protein sequence ID" value="SFQ38010.1"/>
    <property type="molecule type" value="Genomic_DNA"/>
</dbReference>
<keyword evidence="9" id="KW-1185">Reference proteome</keyword>
<dbReference type="Proteomes" id="UP000198577">
    <property type="component" value="Unassembled WGS sequence"/>
</dbReference>
<accession>A0A1I5Y1L9</accession>
<dbReference type="SUPFAM" id="SSF50156">
    <property type="entry name" value="PDZ domain-like"/>
    <property type="match status" value="1"/>
</dbReference>
<evidence type="ECO:0000256" key="3">
    <source>
        <dbReference type="ARBA" id="ARBA00022801"/>
    </source>
</evidence>
<dbReference type="PANTHER" id="PTHR32060">
    <property type="entry name" value="TAIL-SPECIFIC PROTEASE"/>
    <property type="match status" value="1"/>
</dbReference>
<evidence type="ECO:0000259" key="7">
    <source>
        <dbReference type="PROSITE" id="PS50106"/>
    </source>
</evidence>
<dbReference type="Gene3D" id="3.90.226.10">
    <property type="entry name" value="2-enoyl-CoA Hydratase, Chain A, domain 1"/>
    <property type="match status" value="1"/>
</dbReference>
<evidence type="ECO:0000256" key="1">
    <source>
        <dbReference type="ARBA" id="ARBA00009179"/>
    </source>
</evidence>
<comment type="similarity">
    <text evidence="1 5">Belongs to the peptidase S41A family.</text>
</comment>
<feature type="domain" description="PDZ" evidence="7">
    <location>
        <begin position="106"/>
        <end position="172"/>
    </location>
</feature>
<sequence length="414" mass="46090">MISKKAAAWGAVVIIVITAFFSSFLTFQVSKYIDIQTGNRYVVSREVYQLLEKYQTLEEVRQAIERDYIEEPDQDKLFVGAIKGMAAALGDPYTTYFTAEEYKEFIVQTQGSYAGVGLMVTVDEKDNLITVVRAFKDSPAAKAGIQQGDKIIKVEDVEVDGSQLEKAVSMMKGEPGTKVNITILRDGQTLNFTLERAVIEIPDMEYRMLDGQIGYIWLYQFDENSPKNFKNAIEELKGQGMKGLILDLRGNPGGLLEACTEIADILLPEGLIVYSENRQGRGEKYYSDKEYLGIPLVVLVNEYSASASEVLSGAIQDYGVGTIIGKTTFGKGLVQGLRGPFRDGSALKITVAKYFTPKGRDIHQKGVVPDVEVDLSEEAKKFLRENPGKELPVELDIQLQKGIEEIRKMLNEKK</sequence>
<evidence type="ECO:0000256" key="4">
    <source>
        <dbReference type="ARBA" id="ARBA00022825"/>
    </source>
</evidence>
<organism evidence="8 9">
    <name type="scientific">Caldicoprobacter faecalis</name>
    <dbReference type="NCBI Taxonomy" id="937334"/>
    <lineage>
        <taxon>Bacteria</taxon>
        <taxon>Bacillati</taxon>
        <taxon>Bacillota</taxon>
        <taxon>Clostridia</taxon>
        <taxon>Caldicoprobacterales</taxon>
        <taxon>Caldicoprobacteraceae</taxon>
        <taxon>Caldicoprobacter</taxon>
    </lineage>
</organism>
<dbReference type="InterPro" id="IPR004447">
    <property type="entry name" value="Peptidase_S41A"/>
</dbReference>
<dbReference type="InterPro" id="IPR029045">
    <property type="entry name" value="ClpP/crotonase-like_dom_sf"/>
</dbReference>
<dbReference type="STRING" id="937334.SAMN05444406_1348"/>
<keyword evidence="6" id="KW-0472">Membrane</keyword>
<feature type="transmembrane region" description="Helical" evidence="6">
    <location>
        <begin position="7"/>
        <end position="27"/>
    </location>
</feature>
<keyword evidence="4 5" id="KW-0720">Serine protease</keyword>
<proteinExistence type="inferred from homology"/>
<keyword evidence="6" id="KW-1133">Transmembrane helix</keyword>
<protein>
    <submittedName>
        <fullName evidence="8">Carboxyl-terminal processing protease</fullName>
    </submittedName>
</protein>
<evidence type="ECO:0000313" key="8">
    <source>
        <dbReference type="EMBL" id="SFQ38010.1"/>
    </source>
</evidence>
<dbReference type="InterPro" id="IPR005151">
    <property type="entry name" value="Tail-specific_protease"/>
</dbReference>
<keyword evidence="2 5" id="KW-0645">Protease</keyword>
<dbReference type="InterPro" id="IPR036034">
    <property type="entry name" value="PDZ_sf"/>
</dbReference>
<dbReference type="GO" id="GO:0030288">
    <property type="term" value="C:outer membrane-bounded periplasmic space"/>
    <property type="evidence" value="ECO:0007669"/>
    <property type="project" value="TreeGrafter"/>
</dbReference>
<dbReference type="InterPro" id="IPR001478">
    <property type="entry name" value="PDZ"/>
</dbReference>
<keyword evidence="3 5" id="KW-0378">Hydrolase</keyword>
<gene>
    <name evidence="8" type="ORF">SAMN05444406_1348</name>
</gene>
<dbReference type="Gene3D" id="3.30.750.44">
    <property type="match status" value="1"/>
</dbReference>
<dbReference type="GO" id="GO:0008236">
    <property type="term" value="F:serine-type peptidase activity"/>
    <property type="evidence" value="ECO:0007669"/>
    <property type="project" value="UniProtKB-KW"/>
</dbReference>
<dbReference type="SMART" id="SM00228">
    <property type="entry name" value="PDZ"/>
    <property type="match status" value="1"/>
</dbReference>
<dbReference type="CDD" id="cd07560">
    <property type="entry name" value="Peptidase_S41_CPP"/>
    <property type="match status" value="1"/>
</dbReference>
<dbReference type="CDD" id="cd06782">
    <property type="entry name" value="cpPDZ_CPP-like"/>
    <property type="match status" value="1"/>
</dbReference>
<dbReference type="SMART" id="SM00245">
    <property type="entry name" value="TSPc"/>
    <property type="match status" value="1"/>
</dbReference>
<dbReference type="AlphaFoldDB" id="A0A1I5Y1L9"/>
<dbReference type="Pfam" id="PF13180">
    <property type="entry name" value="PDZ_2"/>
    <property type="match status" value="1"/>
</dbReference>
<evidence type="ECO:0000256" key="5">
    <source>
        <dbReference type="RuleBase" id="RU004404"/>
    </source>
</evidence>
<name>A0A1I5Y1L9_9FIRM</name>
<evidence type="ECO:0000313" key="9">
    <source>
        <dbReference type="Proteomes" id="UP000198577"/>
    </source>
</evidence>
<dbReference type="PANTHER" id="PTHR32060:SF30">
    <property type="entry name" value="CARBOXY-TERMINAL PROCESSING PROTEASE CTPA"/>
    <property type="match status" value="1"/>
</dbReference>
<dbReference type="Gene3D" id="2.30.42.10">
    <property type="match status" value="1"/>
</dbReference>
<dbReference type="OrthoDB" id="9812068at2"/>
<dbReference type="Pfam" id="PF03572">
    <property type="entry name" value="Peptidase_S41"/>
    <property type="match status" value="1"/>
</dbReference>
<evidence type="ECO:0000256" key="2">
    <source>
        <dbReference type="ARBA" id="ARBA00022670"/>
    </source>
</evidence>
<dbReference type="GO" id="GO:0006508">
    <property type="term" value="P:proteolysis"/>
    <property type="evidence" value="ECO:0007669"/>
    <property type="project" value="UniProtKB-KW"/>
</dbReference>
<dbReference type="Pfam" id="PF22694">
    <property type="entry name" value="CtpB_N-like"/>
    <property type="match status" value="1"/>
</dbReference>
<dbReference type="PROSITE" id="PS50106">
    <property type="entry name" value="PDZ"/>
    <property type="match status" value="1"/>
</dbReference>
<dbReference type="RefSeq" id="WP_092282707.1">
    <property type="nucleotide sequence ID" value="NZ_FOXR01000034.1"/>
</dbReference>
<evidence type="ECO:0000256" key="6">
    <source>
        <dbReference type="SAM" id="Phobius"/>
    </source>
</evidence>
<reference evidence="8 9" key="1">
    <citation type="submission" date="2016-10" db="EMBL/GenBank/DDBJ databases">
        <authorList>
            <person name="de Groot N.N."/>
        </authorList>
    </citation>
    <scope>NUCLEOTIDE SEQUENCE [LARGE SCALE GENOMIC DNA]</scope>
    <source>
        <strain evidence="8 9">DSM 20678</strain>
    </source>
</reference>
<dbReference type="NCBIfam" id="TIGR00225">
    <property type="entry name" value="prc"/>
    <property type="match status" value="1"/>
</dbReference>
<dbReference type="FunFam" id="2.30.42.10:FF:000063">
    <property type="entry name" value="Peptidase, S41 family"/>
    <property type="match status" value="1"/>
</dbReference>
<dbReference type="SUPFAM" id="SSF52096">
    <property type="entry name" value="ClpP/crotonase"/>
    <property type="match status" value="1"/>
</dbReference>
<keyword evidence="6" id="KW-0812">Transmembrane</keyword>
<dbReference type="GO" id="GO:0004175">
    <property type="term" value="F:endopeptidase activity"/>
    <property type="evidence" value="ECO:0007669"/>
    <property type="project" value="TreeGrafter"/>
</dbReference>
<dbReference type="InterPro" id="IPR055210">
    <property type="entry name" value="CtpA/B_N"/>
</dbReference>